<accession>A0AC35F578</accession>
<evidence type="ECO:0000313" key="2">
    <source>
        <dbReference type="WBParaSite" id="PS1159_v2.g1399.t1"/>
    </source>
</evidence>
<proteinExistence type="predicted"/>
<organism evidence="1 2">
    <name type="scientific">Panagrolaimus sp. PS1159</name>
    <dbReference type="NCBI Taxonomy" id="55785"/>
    <lineage>
        <taxon>Eukaryota</taxon>
        <taxon>Metazoa</taxon>
        <taxon>Ecdysozoa</taxon>
        <taxon>Nematoda</taxon>
        <taxon>Chromadorea</taxon>
        <taxon>Rhabditida</taxon>
        <taxon>Tylenchina</taxon>
        <taxon>Panagrolaimomorpha</taxon>
        <taxon>Panagrolaimoidea</taxon>
        <taxon>Panagrolaimidae</taxon>
        <taxon>Panagrolaimus</taxon>
    </lineage>
</organism>
<protein>
    <submittedName>
        <fullName evidence="2">Uncharacterized protein</fullName>
    </submittedName>
</protein>
<reference evidence="2" key="1">
    <citation type="submission" date="2022-11" db="UniProtKB">
        <authorList>
            <consortium name="WormBaseParasite"/>
        </authorList>
    </citation>
    <scope>IDENTIFICATION</scope>
</reference>
<dbReference type="WBParaSite" id="PS1159_v2.g1399.t1">
    <property type="protein sequence ID" value="PS1159_v2.g1399.t1"/>
    <property type="gene ID" value="PS1159_v2.g1399"/>
</dbReference>
<dbReference type="Proteomes" id="UP000887580">
    <property type="component" value="Unplaced"/>
</dbReference>
<evidence type="ECO:0000313" key="1">
    <source>
        <dbReference type="Proteomes" id="UP000887580"/>
    </source>
</evidence>
<name>A0AC35F578_9BILA</name>
<sequence>MIVSPIPLFPVLAFYSENIFHTSNLLFLQLAFPIVITSTISLSLGICASTSYRYFKILPKWGPFILQRWKWLAASTLGFYFTIAGLFYFLHQYLVVDPIIIAQQLSDIPSLMPLAKEKTMLLKVNTRFNITVIAFIQTFAPLGFGVMLIHMYVLIKKRKSVSSKNTYNLQITLYWYMVFECLVIYFILIIPFCASLIIAVFNISYGGPISTVLFTIIIKPYRRAFQKYLKKLKNKLRVKKPHSMITVWFTSGAP</sequence>